<dbReference type="InterPro" id="IPR041223">
    <property type="entry name" value="ApeA_NTD"/>
</dbReference>
<evidence type="ECO:0000313" key="4">
    <source>
        <dbReference type="Proteomes" id="UP000223749"/>
    </source>
</evidence>
<accession>A0A2D1U1U4</accession>
<keyword evidence="4" id="KW-1185">Reference proteome</keyword>
<protein>
    <submittedName>
        <fullName evidence="3">Uncharacterized protein</fullName>
    </submittedName>
</protein>
<dbReference type="Proteomes" id="UP000223749">
    <property type="component" value="Chromosome"/>
</dbReference>
<dbReference type="KEGG" id="pgs:CPT03_03320"/>
<organism evidence="3 4">
    <name type="scientific">Pedobacter ginsengisoli</name>
    <dbReference type="NCBI Taxonomy" id="363852"/>
    <lineage>
        <taxon>Bacteria</taxon>
        <taxon>Pseudomonadati</taxon>
        <taxon>Bacteroidota</taxon>
        <taxon>Sphingobacteriia</taxon>
        <taxon>Sphingobacteriales</taxon>
        <taxon>Sphingobacteriaceae</taxon>
        <taxon>Pedobacter</taxon>
    </lineage>
</organism>
<proteinExistence type="predicted"/>
<feature type="domain" description="ApeA N-terminal" evidence="2">
    <location>
        <begin position="42"/>
        <end position="305"/>
    </location>
</feature>
<name>A0A2D1U1U4_9SPHI</name>
<dbReference type="AlphaFoldDB" id="A0A2D1U1U4"/>
<dbReference type="EMBL" id="CP024091">
    <property type="protein sequence ID" value="ATP55561.1"/>
    <property type="molecule type" value="Genomic_DNA"/>
</dbReference>
<dbReference type="InterPro" id="IPR041229">
    <property type="entry name" value="HEPN_Apea"/>
</dbReference>
<evidence type="ECO:0000313" key="3">
    <source>
        <dbReference type="EMBL" id="ATP55561.1"/>
    </source>
</evidence>
<reference evidence="3 4" key="1">
    <citation type="submission" date="2017-10" db="EMBL/GenBank/DDBJ databases">
        <title>Whole genome of Pedobacter ginsengisoli T01R-27 isolated from tomato rhizosphere.</title>
        <authorList>
            <person name="Weon H.-Y."/>
            <person name="Lee S.A."/>
            <person name="Sang M.K."/>
            <person name="Song J."/>
        </authorList>
    </citation>
    <scope>NUCLEOTIDE SEQUENCE [LARGE SCALE GENOMIC DNA]</scope>
    <source>
        <strain evidence="3 4">T01R-27</strain>
    </source>
</reference>
<evidence type="ECO:0000259" key="2">
    <source>
        <dbReference type="Pfam" id="PF18862"/>
    </source>
</evidence>
<dbReference type="Pfam" id="PF18739">
    <property type="entry name" value="HEPN_Apea"/>
    <property type="match status" value="1"/>
</dbReference>
<evidence type="ECO:0000259" key="1">
    <source>
        <dbReference type="Pfam" id="PF18739"/>
    </source>
</evidence>
<gene>
    <name evidence="3" type="ORF">CPT03_03320</name>
</gene>
<feature type="domain" description="Apea-like HEPN" evidence="1">
    <location>
        <begin position="335"/>
        <end position="467"/>
    </location>
</feature>
<dbReference type="Pfam" id="PF18862">
    <property type="entry name" value="ApeA_NTD1"/>
    <property type="match status" value="1"/>
</dbReference>
<sequence>MKFIPILLYLNKSEHNLRFKDIFTQIYANRLVIMTETPDHTYYGVWFLPEEQKKVQGYVRVTNFIIELHLTDPDGRQLTNKRHDSIDMENYPIIHGIGSYNERITLYQCSGFSGSFDVKIMLYGDQFYKPFDEQKFQILGVHVPLFDKWISAESFKRDIINTGFSITYNAPEEIECILNEEVKIHIQFECFLPTTENKNKINLHEFSLVHFVCLNKEGLALAQFFKYILHFQQLVSFLSRDGANVSAVRVYTDEKGFQQNKFLGTMVYGAIPFNKFEYSSSDHLHKFLITKNDIGTNLSSFFKKWFELANNAQHILNLVFHDYFHRGAFTENNFLNLIRVLEIYDAFKSPGTVMPEKDFKNKLDEIIAGVPEIYKKEVKEYLQYKNEFTLDHRLKRLVARTMNFHISFDYKYDSQFIIKVKNSRNYYTHYNSKRKKNVAFGDELMHLTESCRVLINYLLLKDLEVPESALVKRFEYYIESSFYSNYYL</sequence>